<evidence type="ECO:0000313" key="3">
    <source>
        <dbReference type="Proteomes" id="UP001596392"/>
    </source>
</evidence>
<keyword evidence="3" id="KW-1185">Reference proteome</keyword>
<sequence>MPAVEHTSTHQARSFAALPGPAGGEQEFAQCLRDLIVLTGARPPDEPSWCAPETRAREALRQVFIARPAEPAWFEALLRAAIHDPNPSGNRTFVKPMLAAYGMRRVQHALIELLAHGTSAERAGAAGAWYWARELGFGDDDYTAMPQQPDDDRCADLAVVWRHTALRVFLADSDLDARRRILPMLPLAADAYPAELRPLVVEAIRIARTSSDEYLRHRVEHQVSGCGSHG</sequence>
<proteinExistence type="predicted"/>
<name>A0ABW2H9D9_9ACTN</name>
<reference evidence="3" key="1">
    <citation type="journal article" date="2019" name="Int. J. Syst. Evol. Microbiol.">
        <title>The Global Catalogue of Microorganisms (GCM) 10K type strain sequencing project: providing services to taxonomists for standard genome sequencing and annotation.</title>
        <authorList>
            <consortium name="The Broad Institute Genomics Platform"/>
            <consortium name="The Broad Institute Genome Sequencing Center for Infectious Disease"/>
            <person name="Wu L."/>
            <person name="Ma J."/>
        </authorList>
    </citation>
    <scope>NUCLEOTIDE SEQUENCE [LARGE SCALE GENOMIC DNA]</scope>
    <source>
        <strain evidence="3">CGMCC 1.9106</strain>
    </source>
</reference>
<dbReference type="EMBL" id="JBHTAC010000059">
    <property type="protein sequence ID" value="MFC7247582.1"/>
    <property type="molecule type" value="Genomic_DNA"/>
</dbReference>
<organism evidence="2 3">
    <name type="scientific">Catellatospora aurea</name>
    <dbReference type="NCBI Taxonomy" id="1337874"/>
    <lineage>
        <taxon>Bacteria</taxon>
        <taxon>Bacillati</taxon>
        <taxon>Actinomycetota</taxon>
        <taxon>Actinomycetes</taxon>
        <taxon>Micromonosporales</taxon>
        <taxon>Micromonosporaceae</taxon>
        <taxon>Catellatospora</taxon>
    </lineage>
</organism>
<evidence type="ECO:0000313" key="2">
    <source>
        <dbReference type="EMBL" id="MFC7247582.1"/>
    </source>
</evidence>
<evidence type="ECO:0008006" key="4">
    <source>
        <dbReference type="Google" id="ProtNLM"/>
    </source>
</evidence>
<comment type="caution">
    <text evidence="2">The sequence shown here is derived from an EMBL/GenBank/DDBJ whole genome shotgun (WGS) entry which is preliminary data.</text>
</comment>
<feature type="region of interest" description="Disordered" evidence="1">
    <location>
        <begin position="1"/>
        <end position="21"/>
    </location>
</feature>
<accession>A0ABW2H9D9</accession>
<gene>
    <name evidence="2" type="ORF">ACFQO7_34400</name>
</gene>
<dbReference type="Proteomes" id="UP001596392">
    <property type="component" value="Unassembled WGS sequence"/>
</dbReference>
<evidence type="ECO:0000256" key="1">
    <source>
        <dbReference type="SAM" id="MobiDB-lite"/>
    </source>
</evidence>
<dbReference type="RefSeq" id="WP_376810300.1">
    <property type="nucleotide sequence ID" value="NZ_JBHTAC010000059.1"/>
</dbReference>
<protein>
    <recommendedName>
        <fullName evidence="4">HEAT repeat protein</fullName>
    </recommendedName>
</protein>